<evidence type="ECO:0000313" key="3">
    <source>
        <dbReference type="Proteomes" id="UP000534783"/>
    </source>
</evidence>
<keyword evidence="1" id="KW-0472">Membrane</keyword>
<feature type="transmembrane region" description="Helical" evidence="1">
    <location>
        <begin position="49"/>
        <end position="67"/>
    </location>
</feature>
<evidence type="ECO:0000256" key="1">
    <source>
        <dbReference type="SAM" id="Phobius"/>
    </source>
</evidence>
<feature type="transmembrane region" description="Helical" evidence="1">
    <location>
        <begin position="20"/>
        <end position="37"/>
    </location>
</feature>
<name>A0A7X6DQR1_9BACT</name>
<proteinExistence type="predicted"/>
<keyword evidence="1" id="KW-1133">Transmembrane helix</keyword>
<protein>
    <submittedName>
        <fullName evidence="2">Uncharacterized protein</fullName>
    </submittedName>
</protein>
<feature type="transmembrane region" description="Helical" evidence="1">
    <location>
        <begin position="87"/>
        <end position="109"/>
    </location>
</feature>
<gene>
    <name evidence="2" type="ORF">MNODULE_11395</name>
</gene>
<evidence type="ECO:0000313" key="2">
    <source>
        <dbReference type="EMBL" id="NKE71343.1"/>
    </source>
</evidence>
<reference evidence="2 3" key="1">
    <citation type="journal article" date="2020" name="Nature">
        <title>Bacterial chemolithoautotrophy via manganese oxidation.</title>
        <authorList>
            <person name="Yu H."/>
            <person name="Leadbetter J.R."/>
        </authorList>
    </citation>
    <scope>NUCLEOTIDE SEQUENCE [LARGE SCALE GENOMIC DNA]</scope>
    <source>
        <strain evidence="2 3">Mn-1</strain>
    </source>
</reference>
<organism evidence="2 3">
    <name type="scientific">Candidatus Manganitrophus noduliformans</name>
    <dbReference type="NCBI Taxonomy" id="2606439"/>
    <lineage>
        <taxon>Bacteria</taxon>
        <taxon>Pseudomonadati</taxon>
        <taxon>Nitrospirota</taxon>
        <taxon>Nitrospiria</taxon>
        <taxon>Candidatus Troglogloeales</taxon>
        <taxon>Candidatus Manganitrophaceae</taxon>
        <taxon>Candidatus Manganitrophus</taxon>
    </lineage>
</organism>
<feature type="transmembrane region" description="Helical" evidence="1">
    <location>
        <begin position="129"/>
        <end position="147"/>
    </location>
</feature>
<feature type="transmembrane region" description="Helical" evidence="1">
    <location>
        <begin position="194"/>
        <end position="211"/>
    </location>
</feature>
<dbReference type="EMBL" id="VTOW01000002">
    <property type="protein sequence ID" value="NKE71343.1"/>
    <property type="molecule type" value="Genomic_DNA"/>
</dbReference>
<sequence length="258" mass="28937">MLDAYVAKGLGEYLVMMQPIIPIFHLAYVILVNRLVLFGNQFRSPFEWFITLHYVMFLFFPFGWLWVQLGKLGPASFGRTVESGIPFWIPGISFGLSGLHFMLTSLLIFLWFSEAKAPQNDFDFRKVRWWSYLVLPVVLWGFVYPFQQGGQPGEFVFLGIKGLWDSPFGALMNPTSTFLLGLLTFIYPRVNLKLFIGSASVLLVIALIGARSTPLDWPLAVLAGVNLFLGVILAMKRRKAIPAENPEVVSSPSSAPPA</sequence>
<feature type="transmembrane region" description="Helical" evidence="1">
    <location>
        <begin position="217"/>
        <end position="235"/>
    </location>
</feature>
<feature type="transmembrane region" description="Helical" evidence="1">
    <location>
        <begin position="167"/>
        <end position="187"/>
    </location>
</feature>
<dbReference type="RefSeq" id="WP_168059890.1">
    <property type="nucleotide sequence ID" value="NZ_VTOW01000002.1"/>
</dbReference>
<dbReference type="AlphaFoldDB" id="A0A7X6DQR1"/>
<keyword evidence="1" id="KW-0812">Transmembrane</keyword>
<accession>A0A7X6DQR1</accession>
<comment type="caution">
    <text evidence="2">The sequence shown here is derived from an EMBL/GenBank/DDBJ whole genome shotgun (WGS) entry which is preliminary data.</text>
</comment>
<keyword evidence="3" id="KW-1185">Reference proteome</keyword>
<dbReference type="Proteomes" id="UP000534783">
    <property type="component" value="Unassembled WGS sequence"/>
</dbReference>